<dbReference type="SMART" id="SM01012">
    <property type="entry name" value="ANTAR"/>
    <property type="match status" value="1"/>
</dbReference>
<name>A0A849C740_9NOCA</name>
<keyword evidence="8" id="KW-1185">Reference proteome</keyword>
<evidence type="ECO:0000313" key="8">
    <source>
        <dbReference type="Proteomes" id="UP000586827"/>
    </source>
</evidence>
<dbReference type="PIRSF" id="PIRSF036625">
    <property type="entry name" value="GAF_ANTAR"/>
    <property type="match status" value="1"/>
</dbReference>
<evidence type="ECO:0000256" key="5">
    <source>
        <dbReference type="SAM" id="MobiDB-lite"/>
    </source>
</evidence>
<protein>
    <submittedName>
        <fullName evidence="7">GAF and ANTAR domain-containing protein</fullName>
    </submittedName>
</protein>
<dbReference type="SUPFAM" id="SSF55781">
    <property type="entry name" value="GAF domain-like"/>
    <property type="match status" value="1"/>
</dbReference>
<dbReference type="Pfam" id="PF03861">
    <property type="entry name" value="ANTAR"/>
    <property type="match status" value="1"/>
</dbReference>
<proteinExistence type="predicted"/>
<evidence type="ECO:0000256" key="2">
    <source>
        <dbReference type="ARBA" id="ARBA00022777"/>
    </source>
</evidence>
<dbReference type="InterPro" id="IPR012074">
    <property type="entry name" value="GAF_ANTAR"/>
</dbReference>
<feature type="region of interest" description="Disordered" evidence="5">
    <location>
        <begin position="231"/>
        <end position="256"/>
    </location>
</feature>
<dbReference type="InterPro" id="IPR036388">
    <property type="entry name" value="WH-like_DNA-bd_sf"/>
</dbReference>
<dbReference type="InterPro" id="IPR005561">
    <property type="entry name" value="ANTAR"/>
</dbReference>
<feature type="domain" description="ANTAR" evidence="6">
    <location>
        <begin position="169"/>
        <end position="230"/>
    </location>
</feature>
<dbReference type="InterPro" id="IPR029016">
    <property type="entry name" value="GAF-like_dom_sf"/>
</dbReference>
<evidence type="ECO:0000259" key="6">
    <source>
        <dbReference type="PROSITE" id="PS50921"/>
    </source>
</evidence>
<keyword evidence="2" id="KW-0418">Kinase</keyword>
<dbReference type="GO" id="GO:0016301">
    <property type="term" value="F:kinase activity"/>
    <property type="evidence" value="ECO:0007669"/>
    <property type="project" value="UniProtKB-KW"/>
</dbReference>
<evidence type="ECO:0000256" key="1">
    <source>
        <dbReference type="ARBA" id="ARBA00022679"/>
    </source>
</evidence>
<sequence>MEAADSDDAFAAGLSELTAVVLSTPNVEGSLRDIAAITTRILPGRPMVAITLRRGGDIATVASTGPHATLLDELHISGGLGPCLHALDTAQPVDVPDLTAETRWGDYPHRMLARGVAAVHAEPLLVDGAAVGSLNLYSPLPHGFDQHALRAITLTAAHTAVLLSAAITMADQSTLTRQLQAAMASRSLIDQAIGIIMGQRRCDRDTAFETLRARSQQRNVKLVVVAGDTIRSRTGTEPAAPHFNPPSQPGLRRGKR</sequence>
<keyword evidence="1" id="KW-0808">Transferase</keyword>
<dbReference type="Pfam" id="PF01590">
    <property type="entry name" value="GAF"/>
    <property type="match status" value="1"/>
</dbReference>
<dbReference type="RefSeq" id="WP_067517587.1">
    <property type="nucleotide sequence ID" value="NZ_JABELX010000010.1"/>
</dbReference>
<dbReference type="EMBL" id="JABELX010000010">
    <property type="protein sequence ID" value="NNH73568.1"/>
    <property type="molecule type" value="Genomic_DNA"/>
</dbReference>
<dbReference type="Proteomes" id="UP000586827">
    <property type="component" value="Unassembled WGS sequence"/>
</dbReference>
<organism evidence="7 8">
    <name type="scientific">Nocardia uniformis</name>
    <dbReference type="NCBI Taxonomy" id="53432"/>
    <lineage>
        <taxon>Bacteria</taxon>
        <taxon>Bacillati</taxon>
        <taxon>Actinomycetota</taxon>
        <taxon>Actinomycetes</taxon>
        <taxon>Mycobacteriales</taxon>
        <taxon>Nocardiaceae</taxon>
        <taxon>Nocardia</taxon>
    </lineage>
</organism>
<accession>A0A849C740</accession>
<keyword evidence="4" id="KW-0804">Transcription</keyword>
<dbReference type="SMART" id="SM00065">
    <property type="entry name" value="GAF"/>
    <property type="match status" value="1"/>
</dbReference>
<evidence type="ECO:0000256" key="4">
    <source>
        <dbReference type="ARBA" id="ARBA00023163"/>
    </source>
</evidence>
<evidence type="ECO:0000313" key="7">
    <source>
        <dbReference type="EMBL" id="NNH73568.1"/>
    </source>
</evidence>
<evidence type="ECO:0000256" key="3">
    <source>
        <dbReference type="ARBA" id="ARBA00023015"/>
    </source>
</evidence>
<dbReference type="AlphaFoldDB" id="A0A849C740"/>
<dbReference type="InterPro" id="IPR011006">
    <property type="entry name" value="CheY-like_superfamily"/>
</dbReference>
<dbReference type="InterPro" id="IPR003018">
    <property type="entry name" value="GAF"/>
</dbReference>
<dbReference type="GO" id="GO:0003723">
    <property type="term" value="F:RNA binding"/>
    <property type="evidence" value="ECO:0007669"/>
    <property type="project" value="InterPro"/>
</dbReference>
<dbReference type="SUPFAM" id="SSF52172">
    <property type="entry name" value="CheY-like"/>
    <property type="match status" value="1"/>
</dbReference>
<dbReference type="PROSITE" id="PS50921">
    <property type="entry name" value="ANTAR"/>
    <property type="match status" value="1"/>
</dbReference>
<comment type="caution">
    <text evidence="7">The sequence shown here is derived from an EMBL/GenBank/DDBJ whole genome shotgun (WGS) entry which is preliminary data.</text>
</comment>
<dbReference type="Gene3D" id="1.10.10.10">
    <property type="entry name" value="Winged helix-like DNA-binding domain superfamily/Winged helix DNA-binding domain"/>
    <property type="match status" value="1"/>
</dbReference>
<dbReference type="Gene3D" id="3.30.450.40">
    <property type="match status" value="1"/>
</dbReference>
<keyword evidence="3" id="KW-0805">Transcription regulation</keyword>
<gene>
    <name evidence="7" type="ORF">HLB23_27555</name>
</gene>
<reference evidence="7 8" key="1">
    <citation type="submission" date="2020-05" db="EMBL/GenBank/DDBJ databases">
        <title>MicrobeNet Type strains.</title>
        <authorList>
            <person name="Nicholson A.C."/>
        </authorList>
    </citation>
    <scope>NUCLEOTIDE SEQUENCE [LARGE SCALE GENOMIC DNA]</scope>
    <source>
        <strain evidence="7 8">JCM 3224</strain>
    </source>
</reference>